<evidence type="ECO:0008006" key="4">
    <source>
        <dbReference type="Google" id="ProtNLM"/>
    </source>
</evidence>
<organism evidence="2 3">
    <name type="scientific">Blepharisma stoltei</name>
    <dbReference type="NCBI Taxonomy" id="1481888"/>
    <lineage>
        <taxon>Eukaryota</taxon>
        <taxon>Sar</taxon>
        <taxon>Alveolata</taxon>
        <taxon>Ciliophora</taxon>
        <taxon>Postciliodesmatophora</taxon>
        <taxon>Heterotrichea</taxon>
        <taxon>Heterotrichida</taxon>
        <taxon>Blepharismidae</taxon>
        <taxon>Blepharisma</taxon>
    </lineage>
</organism>
<evidence type="ECO:0000313" key="2">
    <source>
        <dbReference type="EMBL" id="CAG9332053.1"/>
    </source>
</evidence>
<dbReference type="EMBL" id="CAJZBQ010000053">
    <property type="protein sequence ID" value="CAG9332053.1"/>
    <property type="molecule type" value="Genomic_DNA"/>
</dbReference>
<dbReference type="Proteomes" id="UP001162131">
    <property type="component" value="Unassembled WGS sequence"/>
</dbReference>
<gene>
    <name evidence="2" type="ORF">BSTOLATCC_MIC54107</name>
</gene>
<reference evidence="2" key="1">
    <citation type="submission" date="2021-09" db="EMBL/GenBank/DDBJ databases">
        <authorList>
            <consortium name="AG Swart"/>
            <person name="Singh M."/>
            <person name="Singh A."/>
            <person name="Seah K."/>
            <person name="Emmerich C."/>
        </authorList>
    </citation>
    <scope>NUCLEOTIDE SEQUENCE</scope>
    <source>
        <strain evidence="2">ATCC30299</strain>
    </source>
</reference>
<accession>A0AAU9K578</accession>
<keyword evidence="3" id="KW-1185">Reference proteome</keyword>
<name>A0AAU9K578_9CILI</name>
<protein>
    <recommendedName>
        <fullName evidence="4">Trichohyalin-plectin-homology domain-containing protein</fullName>
    </recommendedName>
</protein>
<comment type="caution">
    <text evidence="2">The sequence shown here is derived from an EMBL/GenBank/DDBJ whole genome shotgun (WGS) entry which is preliminary data.</text>
</comment>
<evidence type="ECO:0000313" key="3">
    <source>
        <dbReference type="Proteomes" id="UP001162131"/>
    </source>
</evidence>
<sequence>MENRRYNQRRGESEWAVLINAQAATNKMIEEEEKEMTRMKKKFYKEELDRQLQEKANSKFKSLDELDSQKKFLQAQQEAIKHWDQSLKKETKNTQEILSKEYENQALERSAKARYERELAIKEEQEKIRKMQEEMENERKKQNEWKNEIVKKEQEVLKELELKKRKQQEQEELARLKDKEIIENRIKEMEALEYEFQNFYNKRLVAREQRMKNYTPVLHENNILSNLMKRNEEIDQTAKERQTLKEQAERQQRESALNKLKSDLELQIEESLKKQEIEREDKAIIQKKINYASQILENERISLVERRAKEKEDLRKSLELQLKDQQNRLNSYERMNEREKEMHKNILSHIEEQAKIAFPGIPGSHSAEPSLKEYSKIYLRGDNSNTPTIRNYSLSNTVEGTPDISSPAKTTIANSLERKSINFFVDPNKHDPIVNPIGSKIPNAIQGQRIARPNGSLSKLAQAGGSIFN</sequence>
<dbReference type="AlphaFoldDB" id="A0AAU9K578"/>
<feature type="coiled-coil region" evidence="1">
    <location>
        <begin position="227"/>
        <end position="254"/>
    </location>
</feature>
<evidence type="ECO:0000256" key="1">
    <source>
        <dbReference type="SAM" id="Coils"/>
    </source>
</evidence>
<proteinExistence type="predicted"/>
<feature type="coiled-coil region" evidence="1">
    <location>
        <begin position="301"/>
        <end position="342"/>
    </location>
</feature>
<feature type="coiled-coil region" evidence="1">
    <location>
        <begin position="121"/>
        <end position="179"/>
    </location>
</feature>
<keyword evidence="1" id="KW-0175">Coiled coil</keyword>